<evidence type="ECO:0000313" key="1">
    <source>
        <dbReference type="EMBL" id="CAC5413999.1"/>
    </source>
</evidence>
<dbReference type="Proteomes" id="UP000507470">
    <property type="component" value="Unassembled WGS sequence"/>
</dbReference>
<accession>A0A6J8DZI8</accession>
<proteinExistence type="predicted"/>
<organism evidence="1 2">
    <name type="scientific">Mytilus coruscus</name>
    <name type="common">Sea mussel</name>
    <dbReference type="NCBI Taxonomy" id="42192"/>
    <lineage>
        <taxon>Eukaryota</taxon>
        <taxon>Metazoa</taxon>
        <taxon>Spiralia</taxon>
        <taxon>Lophotrochozoa</taxon>
        <taxon>Mollusca</taxon>
        <taxon>Bivalvia</taxon>
        <taxon>Autobranchia</taxon>
        <taxon>Pteriomorphia</taxon>
        <taxon>Mytilida</taxon>
        <taxon>Mytiloidea</taxon>
        <taxon>Mytilidae</taxon>
        <taxon>Mytilinae</taxon>
        <taxon>Mytilus</taxon>
    </lineage>
</organism>
<gene>
    <name evidence="1" type="ORF">MCOR_46852</name>
</gene>
<dbReference type="AlphaFoldDB" id="A0A6J8DZI8"/>
<dbReference type="OrthoDB" id="10064933at2759"/>
<keyword evidence="2" id="KW-1185">Reference proteome</keyword>
<reference evidence="1 2" key="1">
    <citation type="submission" date="2020-06" db="EMBL/GenBank/DDBJ databases">
        <authorList>
            <person name="Li R."/>
            <person name="Bekaert M."/>
        </authorList>
    </citation>
    <scope>NUCLEOTIDE SEQUENCE [LARGE SCALE GENOMIC DNA]</scope>
    <source>
        <strain evidence="2">wild</strain>
    </source>
</reference>
<protein>
    <submittedName>
        <fullName evidence="1">Uncharacterized protein</fullName>
    </submittedName>
</protein>
<evidence type="ECO:0000313" key="2">
    <source>
        <dbReference type="Proteomes" id="UP000507470"/>
    </source>
</evidence>
<sequence>MCDSDKISASIGSIKLKPAFLAENEEALAAGYTRNRQKPFHYNGKGDFSRGRGNFYSRWFNKSQWGGQTNWTWGGSSTVMKSINPKGADDTLLICKSCGSFRHLMANCPHSWENMQERVNITEEDEVVMFTGNEHEGITHLGMDARNCAVLDSACSSTVWGQLWMRSYVDSISGKDKSKIFKGDGNKVFKFGGGARLKSIGEYSLPAVIAAMKKAGMKMDLGNDTAEIFGQHISLNLTSSGHYCIPIDKTEEIPVAGVCAVRLEELDLIKKSNFCLTWRSLCKSFTKQIN</sequence>
<dbReference type="EMBL" id="CACVKT020008308">
    <property type="protein sequence ID" value="CAC5413999.1"/>
    <property type="molecule type" value="Genomic_DNA"/>
</dbReference>
<name>A0A6J8DZI8_MYTCO</name>